<name>A0ABZ2LV02_9BACT</name>
<accession>A0ABZ2LV02</accession>
<organism evidence="3 4">
    <name type="scientific">Pendulispora albinea</name>
    <dbReference type="NCBI Taxonomy" id="2741071"/>
    <lineage>
        <taxon>Bacteria</taxon>
        <taxon>Pseudomonadati</taxon>
        <taxon>Myxococcota</taxon>
        <taxon>Myxococcia</taxon>
        <taxon>Myxococcales</taxon>
        <taxon>Sorangiineae</taxon>
        <taxon>Pendulisporaceae</taxon>
        <taxon>Pendulispora</taxon>
    </lineage>
</organism>
<feature type="compositionally biased region" description="Basic and acidic residues" evidence="1">
    <location>
        <begin position="38"/>
        <end position="57"/>
    </location>
</feature>
<dbReference type="Proteomes" id="UP001370348">
    <property type="component" value="Chromosome"/>
</dbReference>
<feature type="chain" id="PRO_5045938666" evidence="2">
    <location>
        <begin position="22"/>
        <end position="331"/>
    </location>
</feature>
<keyword evidence="2" id="KW-0732">Signal</keyword>
<feature type="region of interest" description="Disordered" evidence="1">
    <location>
        <begin position="28"/>
        <end position="80"/>
    </location>
</feature>
<dbReference type="EMBL" id="CP089984">
    <property type="protein sequence ID" value="WXB14555.1"/>
    <property type="molecule type" value="Genomic_DNA"/>
</dbReference>
<sequence length="331" mass="34719">MIVRKHRAIVAAFPTLFIALAASLGACSSDDTSISPRPDPDAGQRPDSNDPRPDAGKDATPPGDAGSPHVLSSDPTEGATDVYPVEIYDNGGKFAQRKRITVRFDAAMDTTVTRATLISGGADAGAPRTIEGVWAPDARSIELTVFGPVPDRDPPLEPRTAYRLDLRALRAASGRPLDASGPPLGDGVLDFKTGDVDGNLNHACFHAIFDAPTKVTATPSASGAPNADKGHKIYEVSLPPAREGFTRIPAPSPGASAPVGYTFYLDRAVPVAIQDEATAQPVPLTFNGPKPPACAGITHAVRFTIDGAHDHNVKLGPLGDPSFKFILELER</sequence>
<gene>
    <name evidence="3" type="ORF">LZC94_42865</name>
</gene>
<reference evidence="3 4" key="1">
    <citation type="submission" date="2021-12" db="EMBL/GenBank/DDBJ databases">
        <title>Discovery of the Pendulisporaceae a myxobacterial family with distinct sporulation behavior and unique specialized metabolism.</title>
        <authorList>
            <person name="Garcia R."/>
            <person name="Popoff A."/>
            <person name="Bader C.D."/>
            <person name="Loehr J."/>
            <person name="Walesch S."/>
            <person name="Walt C."/>
            <person name="Boldt J."/>
            <person name="Bunk B."/>
            <person name="Haeckl F.J.F.P.J."/>
            <person name="Gunesch A.P."/>
            <person name="Birkelbach J."/>
            <person name="Nuebel U."/>
            <person name="Pietschmann T."/>
            <person name="Bach T."/>
            <person name="Mueller R."/>
        </authorList>
    </citation>
    <scope>NUCLEOTIDE SEQUENCE [LARGE SCALE GENOMIC DNA]</scope>
    <source>
        <strain evidence="3 4">MSr11954</strain>
    </source>
</reference>
<evidence type="ECO:0000256" key="1">
    <source>
        <dbReference type="SAM" id="MobiDB-lite"/>
    </source>
</evidence>
<evidence type="ECO:0000256" key="2">
    <source>
        <dbReference type="SAM" id="SignalP"/>
    </source>
</evidence>
<evidence type="ECO:0000313" key="3">
    <source>
        <dbReference type="EMBL" id="WXB14555.1"/>
    </source>
</evidence>
<keyword evidence="4" id="KW-1185">Reference proteome</keyword>
<proteinExistence type="predicted"/>
<protein>
    <submittedName>
        <fullName evidence="3">Ig-like domain-containing protein</fullName>
    </submittedName>
</protein>
<feature type="signal peptide" evidence="2">
    <location>
        <begin position="1"/>
        <end position="21"/>
    </location>
</feature>
<dbReference type="PROSITE" id="PS51257">
    <property type="entry name" value="PROKAR_LIPOPROTEIN"/>
    <property type="match status" value="1"/>
</dbReference>
<evidence type="ECO:0000313" key="4">
    <source>
        <dbReference type="Proteomes" id="UP001370348"/>
    </source>
</evidence>
<dbReference type="RefSeq" id="WP_394824177.1">
    <property type="nucleotide sequence ID" value="NZ_CP089984.1"/>
</dbReference>